<dbReference type="Gene3D" id="3.80.10.10">
    <property type="entry name" value="Ribonuclease Inhibitor"/>
    <property type="match status" value="2"/>
</dbReference>
<dbReference type="OMA" id="RLEWATT"/>
<feature type="region of interest" description="Disordered" evidence="1">
    <location>
        <begin position="310"/>
        <end position="341"/>
    </location>
</feature>
<dbReference type="AlphaFoldDB" id="A0A0K3CKM6"/>
<feature type="region of interest" description="Disordered" evidence="1">
    <location>
        <begin position="145"/>
        <end position="171"/>
    </location>
</feature>
<keyword evidence="3" id="KW-0812">Transmembrane</keyword>
<keyword evidence="4" id="KW-1185">Reference proteome</keyword>
<evidence type="ECO:0000256" key="1">
    <source>
        <dbReference type="SAM" id="MobiDB-lite"/>
    </source>
</evidence>
<evidence type="ECO:0000313" key="3">
    <source>
        <dbReference type="EMBL" id="PRQ72576.1"/>
    </source>
</evidence>
<dbReference type="SUPFAM" id="SSF52047">
    <property type="entry name" value="RNI-like"/>
    <property type="match status" value="1"/>
</dbReference>
<feature type="compositionally biased region" description="Pro residues" evidence="1">
    <location>
        <begin position="318"/>
        <end position="332"/>
    </location>
</feature>
<protein>
    <submittedName>
        <fullName evidence="3">Transmembrane protein</fullName>
    </submittedName>
</protein>
<organism evidence="2 4">
    <name type="scientific">Rhodotorula toruloides</name>
    <name type="common">Yeast</name>
    <name type="synonym">Rhodosporidium toruloides</name>
    <dbReference type="NCBI Taxonomy" id="5286"/>
    <lineage>
        <taxon>Eukaryota</taxon>
        <taxon>Fungi</taxon>
        <taxon>Dikarya</taxon>
        <taxon>Basidiomycota</taxon>
        <taxon>Pucciniomycotina</taxon>
        <taxon>Microbotryomycetes</taxon>
        <taxon>Sporidiobolales</taxon>
        <taxon>Sporidiobolaceae</taxon>
        <taxon>Rhodotorula</taxon>
    </lineage>
</organism>
<dbReference type="InterPro" id="IPR032675">
    <property type="entry name" value="LRR_dom_sf"/>
</dbReference>
<dbReference type="Proteomes" id="UP000239560">
    <property type="component" value="Unassembled WGS sequence"/>
</dbReference>
<feature type="region of interest" description="Disordered" evidence="1">
    <location>
        <begin position="420"/>
        <end position="442"/>
    </location>
</feature>
<evidence type="ECO:0000313" key="4">
    <source>
        <dbReference type="Proteomes" id="UP000199069"/>
    </source>
</evidence>
<sequence length="504" mass="53172">MPSESPTLSAIERLPLEVLLAISQHLPLIHLASASPTLYAHLAPFVHASVTLANHAQLDAFVNQAPEVVKQRTRRLAFDKSSPPWSSVGVGRALDAVEELDALRLTSAALSPSETVALLAQSRKAVASLDSLALDFAPASPDTSHGHAHALLPWTNDGARGDTLPSAPPAPALALARAPSLSHAPQPSQGPDSPAAPAHVHVLLRACLATCPNLRSLRLANLPRLPASALCGTLEGSASSSICVGDMRLRELELEEVHFEDEELREVLSMAEGSLEVLKVVKCTGYSGAGLVEVLKMHVARLRKLEVVVTEPKATRRPTPPPSPPPPSPPRSPTRSPTLSAPALFPTLTQSLDAALEYLPHLTHLSLSGSALVSPSTLASLSTTTPHLRSLSLSQHALIKPAHLLPLVRDGSTRLPHLQHLALHPPSPPADSDCLPSPSDDHDDPAVTDLWTACLASDVDLVGAPFSRVKERLEWATTEAARVAVAGCSSGGKGQRRKRPSLAV</sequence>
<reference evidence="2 4" key="1">
    <citation type="submission" date="2015-07" db="EMBL/GenBank/DDBJ databases">
        <authorList>
            <person name="Cajimat M.N.B."/>
            <person name="Milazzo M.L."/>
            <person name="Fulhorst C.F."/>
        </authorList>
    </citation>
    <scope>NUCLEOTIDE SEQUENCE [LARGE SCALE GENOMIC DNA]</scope>
    <source>
        <strain evidence="2">Single colony</strain>
    </source>
</reference>
<accession>A0A0K3CKM6</accession>
<dbReference type="Proteomes" id="UP000199069">
    <property type="component" value="Unassembled WGS sequence"/>
</dbReference>
<gene>
    <name evidence="2" type="primary">FGENESH: predicted gene_9.202</name>
    <name evidence="3" type="ORF">AAT19DRAFT_16500</name>
    <name evidence="2" type="ORF">BN2166_0048560</name>
</gene>
<name>A0A0K3CKM6_RHOTO</name>
<proteinExistence type="predicted"/>
<dbReference type="OrthoDB" id="2525740at2759"/>
<evidence type="ECO:0000313" key="2">
    <source>
        <dbReference type="EMBL" id="CTR08995.1"/>
    </source>
</evidence>
<dbReference type="EMBL" id="LCTV02000009">
    <property type="protein sequence ID" value="PRQ72576.1"/>
    <property type="molecule type" value="Genomic_DNA"/>
</dbReference>
<evidence type="ECO:0000313" key="5">
    <source>
        <dbReference type="Proteomes" id="UP000239560"/>
    </source>
</evidence>
<dbReference type="EMBL" id="CWKI01000009">
    <property type="protein sequence ID" value="CTR08995.1"/>
    <property type="molecule type" value="Genomic_DNA"/>
</dbReference>
<feature type="region of interest" description="Disordered" evidence="1">
    <location>
        <begin position="177"/>
        <end position="196"/>
    </location>
</feature>
<reference evidence="3 5" key="2">
    <citation type="journal article" date="2018" name="Elife">
        <title>Functional genomics of lipid metabolism in the oleaginous yeast Rhodosporidium toruloides.</title>
        <authorList>
            <person name="Coradetti S.T."/>
            <person name="Pinel D."/>
            <person name="Geiselman G."/>
            <person name="Ito M."/>
            <person name="Mondo S."/>
            <person name="Reilly M.C."/>
            <person name="Cheng Y.F."/>
            <person name="Bauer S."/>
            <person name="Grigoriev I."/>
            <person name="Gladden J.M."/>
            <person name="Simmons B.A."/>
            <person name="Brem R."/>
            <person name="Arkin A.P."/>
            <person name="Skerker J.M."/>
        </authorList>
    </citation>
    <scope>NUCLEOTIDE SEQUENCE [LARGE SCALE GENOMIC DNA]</scope>
    <source>
        <strain evidence="3 5">NBRC 0880</strain>
    </source>
</reference>
<keyword evidence="3" id="KW-0472">Membrane</keyword>